<organism evidence="1 2">
    <name type="scientific">Arctia plantaginis</name>
    <name type="common">Wood tiger moth</name>
    <name type="synonym">Phalaena plantaginis</name>
    <dbReference type="NCBI Taxonomy" id="874455"/>
    <lineage>
        <taxon>Eukaryota</taxon>
        <taxon>Metazoa</taxon>
        <taxon>Ecdysozoa</taxon>
        <taxon>Arthropoda</taxon>
        <taxon>Hexapoda</taxon>
        <taxon>Insecta</taxon>
        <taxon>Pterygota</taxon>
        <taxon>Neoptera</taxon>
        <taxon>Endopterygota</taxon>
        <taxon>Lepidoptera</taxon>
        <taxon>Glossata</taxon>
        <taxon>Ditrysia</taxon>
        <taxon>Noctuoidea</taxon>
        <taxon>Erebidae</taxon>
        <taxon>Arctiinae</taxon>
        <taxon>Arctia</taxon>
    </lineage>
</organism>
<dbReference type="OrthoDB" id="413400at2759"/>
<proteinExistence type="predicted"/>
<protein>
    <submittedName>
        <fullName evidence="1">Uncharacterized protein</fullName>
    </submittedName>
</protein>
<evidence type="ECO:0000313" key="1">
    <source>
        <dbReference type="EMBL" id="CAB3230943.1"/>
    </source>
</evidence>
<gene>
    <name evidence="1" type="ORF">APLA_LOCUS4813</name>
</gene>
<dbReference type="EMBL" id="CADEBD010000288">
    <property type="protein sequence ID" value="CAB3230943.1"/>
    <property type="molecule type" value="Genomic_DNA"/>
</dbReference>
<dbReference type="AlphaFoldDB" id="A0A8S0ZDC3"/>
<sequence>MSDFWANGAVKMLVDRDRTARVNSSVNHEDCAPQLDLDNICANKILPNKAVVVNEKPPDLFLDPFSPSSYVNIVNEEFLTSRSNVLERTAALPAWLQPGLSVSALPTRAVLLERPHPRGNQLLCAVIGKRCTPTLGPAKRALILSIVGVSGSEVRVPPAAIYGAARAVNSNGLSHRRASSVPTLCPPPQ</sequence>
<dbReference type="Proteomes" id="UP000494256">
    <property type="component" value="Unassembled WGS sequence"/>
</dbReference>
<accession>A0A8S0ZDC3</accession>
<evidence type="ECO:0000313" key="2">
    <source>
        <dbReference type="Proteomes" id="UP000494256"/>
    </source>
</evidence>
<comment type="caution">
    <text evidence="1">The sequence shown here is derived from an EMBL/GenBank/DDBJ whole genome shotgun (WGS) entry which is preliminary data.</text>
</comment>
<name>A0A8S0ZDC3_ARCPL</name>
<reference evidence="1 2" key="1">
    <citation type="submission" date="2020-04" db="EMBL/GenBank/DDBJ databases">
        <authorList>
            <person name="Wallbank WR R."/>
            <person name="Pardo Diaz C."/>
            <person name="Kozak K."/>
            <person name="Martin S."/>
            <person name="Jiggins C."/>
            <person name="Moest M."/>
            <person name="Warren A I."/>
            <person name="Byers J.R.P. K."/>
            <person name="Montejo-Kovacevich G."/>
            <person name="Yen C E."/>
        </authorList>
    </citation>
    <scope>NUCLEOTIDE SEQUENCE [LARGE SCALE GENOMIC DNA]</scope>
</reference>